<keyword evidence="3 7" id="KW-0812">Transmembrane</keyword>
<accession>A0A3S3NM30</accession>
<dbReference type="InterPro" id="IPR007248">
    <property type="entry name" value="Mpv17_PMP22"/>
</dbReference>
<reference evidence="9 12" key="1">
    <citation type="journal article" date="2018" name="Gigascience">
        <title>Genomes of trombidid mites reveal novel predicted allergens and laterally-transferred genes associated with secondary metabolism.</title>
        <authorList>
            <person name="Dong X."/>
            <person name="Chaisiri K."/>
            <person name="Xia D."/>
            <person name="Armstrong S.D."/>
            <person name="Fang Y."/>
            <person name="Donnelly M.J."/>
            <person name="Kadowaki T."/>
            <person name="McGarry J.W."/>
            <person name="Darby A.C."/>
            <person name="Makepeace B.L."/>
        </authorList>
    </citation>
    <scope>NUCLEOTIDE SEQUENCE [LARGE SCALE GENOMIC DNA]</scope>
    <source>
        <strain evidence="9">UoL-WK</strain>
    </source>
</reference>
<comment type="caution">
    <text evidence="9">The sequence shown here is derived from an EMBL/GenBank/DDBJ whole genome shotgun (WGS) entry which is preliminary data.</text>
</comment>
<protein>
    <recommendedName>
        <fullName evidence="6">Mitochondrial inner membrane protein Mpv17</fullName>
    </recommendedName>
</protein>
<evidence type="ECO:0000256" key="2">
    <source>
        <dbReference type="ARBA" id="ARBA00006824"/>
    </source>
</evidence>
<evidence type="ECO:0000256" key="1">
    <source>
        <dbReference type="ARBA" id="ARBA00004141"/>
    </source>
</evidence>
<name>A0A3S3NM30_9ACAR</name>
<dbReference type="EMBL" id="NCKU01007183">
    <property type="protein sequence ID" value="RWS02832.1"/>
    <property type="molecule type" value="Genomic_DNA"/>
</dbReference>
<feature type="transmembrane region" description="Helical" evidence="7">
    <location>
        <begin position="14"/>
        <end position="33"/>
    </location>
</feature>
<dbReference type="PANTHER" id="PTHR11266:SF17">
    <property type="entry name" value="PROTEIN MPV17"/>
    <property type="match status" value="1"/>
</dbReference>
<dbReference type="AlphaFoldDB" id="A0A3S3NM30"/>
<evidence type="ECO:0000313" key="12">
    <source>
        <dbReference type="Proteomes" id="UP000285301"/>
    </source>
</evidence>
<dbReference type="STRING" id="1965070.A0A3S3NM30"/>
<dbReference type="EMBL" id="NCKU01007184">
    <property type="protein sequence ID" value="RWS02831.1"/>
    <property type="molecule type" value="Genomic_DNA"/>
</dbReference>
<dbReference type="OrthoDB" id="10267969at2759"/>
<evidence type="ECO:0000256" key="5">
    <source>
        <dbReference type="ARBA" id="ARBA00023136"/>
    </source>
</evidence>
<dbReference type="PROSITE" id="PS51257">
    <property type="entry name" value="PROKAR_LIPOPROTEIN"/>
    <property type="match status" value="1"/>
</dbReference>
<evidence type="ECO:0000313" key="10">
    <source>
        <dbReference type="EMBL" id="RWS02831.1"/>
    </source>
</evidence>
<comment type="similarity">
    <text evidence="2 7">Belongs to the peroxisomal membrane protein PXMP2/4 family.</text>
</comment>
<keyword evidence="5 7" id="KW-0472">Membrane</keyword>
<gene>
    <name evidence="9" type="ORF">B4U79_01987</name>
    <name evidence="11" type="ORF">B4U79_04081</name>
    <name evidence="8" type="ORF">B4U79_08746</name>
    <name evidence="10" type="ORF">B4U79_09736</name>
</gene>
<proteinExistence type="inferred from homology"/>
<keyword evidence="12" id="KW-1185">Reference proteome</keyword>
<dbReference type="EMBL" id="NCKU01008097">
    <property type="protein sequence ID" value="RWS02144.1"/>
    <property type="molecule type" value="Genomic_DNA"/>
</dbReference>
<dbReference type="GO" id="GO:0005737">
    <property type="term" value="C:cytoplasm"/>
    <property type="evidence" value="ECO:0007669"/>
    <property type="project" value="TreeGrafter"/>
</dbReference>
<sequence>MGRRIYDKIFGRKYLMYTNTAIGCFALGFADFFEQNLETIYLQQKGKERRTYDFRRTLSMMTGGLYFGFAGHHWYRFLENKFRGNSHEMVRRKLFAEAAFGPFYVSVPFIYIRLLEGKTLKEATDQLKANFSLLIAVSSPSAL</sequence>
<feature type="transmembrane region" description="Helical" evidence="7">
    <location>
        <begin position="94"/>
        <end position="112"/>
    </location>
</feature>
<dbReference type="EMBL" id="NCKU01011823">
    <property type="protein sequence ID" value="RWS00307.1"/>
    <property type="molecule type" value="Genomic_DNA"/>
</dbReference>
<comment type="subcellular location">
    <subcellularLocation>
        <location evidence="1">Membrane</location>
        <topology evidence="1">Multi-pass membrane protein</topology>
    </subcellularLocation>
</comment>
<evidence type="ECO:0000313" key="11">
    <source>
        <dbReference type="EMBL" id="RWS02832.1"/>
    </source>
</evidence>
<keyword evidence="4 7" id="KW-1133">Transmembrane helix</keyword>
<evidence type="ECO:0000256" key="7">
    <source>
        <dbReference type="RuleBase" id="RU363053"/>
    </source>
</evidence>
<evidence type="ECO:0000313" key="8">
    <source>
        <dbReference type="EMBL" id="RWS00307.1"/>
    </source>
</evidence>
<evidence type="ECO:0000313" key="9">
    <source>
        <dbReference type="EMBL" id="RWS02144.1"/>
    </source>
</evidence>
<dbReference type="Proteomes" id="UP000285301">
    <property type="component" value="Unassembled WGS sequence"/>
</dbReference>
<evidence type="ECO:0000256" key="6">
    <source>
        <dbReference type="ARBA" id="ARBA00049743"/>
    </source>
</evidence>
<organism evidence="9 12">
    <name type="scientific">Dinothrombium tinctorium</name>
    <dbReference type="NCBI Taxonomy" id="1965070"/>
    <lineage>
        <taxon>Eukaryota</taxon>
        <taxon>Metazoa</taxon>
        <taxon>Ecdysozoa</taxon>
        <taxon>Arthropoda</taxon>
        <taxon>Chelicerata</taxon>
        <taxon>Arachnida</taxon>
        <taxon>Acari</taxon>
        <taxon>Acariformes</taxon>
        <taxon>Trombidiformes</taxon>
        <taxon>Prostigmata</taxon>
        <taxon>Anystina</taxon>
        <taxon>Parasitengona</taxon>
        <taxon>Trombidioidea</taxon>
        <taxon>Trombidiidae</taxon>
        <taxon>Dinothrombium</taxon>
    </lineage>
</organism>
<dbReference type="GO" id="GO:0016020">
    <property type="term" value="C:membrane"/>
    <property type="evidence" value="ECO:0007669"/>
    <property type="project" value="UniProtKB-SubCell"/>
</dbReference>
<reference evidence="9" key="2">
    <citation type="submission" date="2018-11" db="EMBL/GenBank/DDBJ databases">
        <title>Trombidioid mite genomics.</title>
        <authorList>
            <person name="Dong X."/>
        </authorList>
    </citation>
    <scope>NUCLEOTIDE SEQUENCE</scope>
    <source>
        <strain evidence="9">UoL-WK</strain>
    </source>
</reference>
<evidence type="ECO:0000256" key="4">
    <source>
        <dbReference type="ARBA" id="ARBA00022989"/>
    </source>
</evidence>
<dbReference type="PANTHER" id="PTHR11266">
    <property type="entry name" value="PEROXISOMAL MEMBRANE PROTEIN 2, PXMP2 MPV17"/>
    <property type="match status" value="1"/>
</dbReference>
<evidence type="ECO:0000256" key="3">
    <source>
        <dbReference type="ARBA" id="ARBA00022692"/>
    </source>
</evidence>
<feature type="transmembrane region" description="Helical" evidence="7">
    <location>
        <begin position="54"/>
        <end position="74"/>
    </location>
</feature>